<reference evidence="10 11" key="1">
    <citation type="submission" date="2019-01" db="EMBL/GenBank/DDBJ databases">
        <title>A draft genome assembly of the solar-powered sea slug Elysia chlorotica.</title>
        <authorList>
            <person name="Cai H."/>
            <person name="Li Q."/>
            <person name="Fang X."/>
            <person name="Li J."/>
            <person name="Curtis N.E."/>
            <person name="Altenburger A."/>
            <person name="Shibata T."/>
            <person name="Feng M."/>
            <person name="Maeda T."/>
            <person name="Schwartz J.A."/>
            <person name="Shigenobu S."/>
            <person name="Lundholm N."/>
            <person name="Nishiyama T."/>
            <person name="Yang H."/>
            <person name="Hasebe M."/>
            <person name="Li S."/>
            <person name="Pierce S.K."/>
            <person name="Wang J."/>
        </authorList>
    </citation>
    <scope>NUCLEOTIDE SEQUENCE [LARGE SCALE GENOMIC DNA]</scope>
    <source>
        <strain evidence="10">EC2010</strain>
        <tissue evidence="10">Whole organism of an adult</tissue>
    </source>
</reference>
<dbReference type="OrthoDB" id="6770331at2759"/>
<evidence type="ECO:0000256" key="3">
    <source>
        <dbReference type="ARBA" id="ARBA00022737"/>
    </source>
</evidence>
<protein>
    <recommendedName>
        <fullName evidence="9">RRM domain-containing protein</fullName>
    </recommendedName>
</protein>
<feature type="compositionally biased region" description="Basic and acidic residues" evidence="8">
    <location>
        <begin position="541"/>
        <end position="562"/>
    </location>
</feature>
<feature type="region of interest" description="Disordered" evidence="8">
    <location>
        <begin position="541"/>
        <end position="648"/>
    </location>
</feature>
<dbReference type="CDD" id="cd12391">
    <property type="entry name" value="RRM1_SART3"/>
    <property type="match status" value="1"/>
</dbReference>
<dbReference type="GO" id="GO:0006397">
    <property type="term" value="P:mRNA processing"/>
    <property type="evidence" value="ECO:0007669"/>
    <property type="project" value="UniProtKB-KW"/>
</dbReference>
<feature type="region of interest" description="Disordered" evidence="8">
    <location>
        <begin position="821"/>
        <end position="922"/>
    </location>
</feature>
<feature type="domain" description="RRM" evidence="9">
    <location>
        <begin position="652"/>
        <end position="728"/>
    </location>
</feature>
<evidence type="ECO:0000256" key="8">
    <source>
        <dbReference type="SAM" id="MobiDB-lite"/>
    </source>
</evidence>
<accession>A0A433T7N7</accession>
<keyword evidence="3" id="KW-0677">Repeat</keyword>
<comment type="caution">
    <text evidence="10">The sequence shown here is derived from an EMBL/GenBank/DDBJ whole genome shotgun (WGS) entry which is preliminary data.</text>
</comment>
<dbReference type="InterPro" id="IPR003107">
    <property type="entry name" value="HAT"/>
</dbReference>
<dbReference type="InterPro" id="IPR012677">
    <property type="entry name" value="Nucleotide-bd_a/b_plait_sf"/>
</dbReference>
<evidence type="ECO:0000313" key="10">
    <source>
        <dbReference type="EMBL" id="RUS77540.1"/>
    </source>
</evidence>
<dbReference type="Gene3D" id="3.30.70.330">
    <property type="match status" value="2"/>
</dbReference>
<dbReference type="Proteomes" id="UP000271974">
    <property type="component" value="Unassembled WGS sequence"/>
</dbReference>
<evidence type="ECO:0000256" key="6">
    <source>
        <dbReference type="ARBA" id="ARBA00023242"/>
    </source>
</evidence>
<dbReference type="SMART" id="SM00386">
    <property type="entry name" value="HAT"/>
    <property type="match status" value="9"/>
</dbReference>
<feature type="compositionally biased region" description="Low complexity" evidence="8">
    <location>
        <begin position="875"/>
        <end position="911"/>
    </location>
</feature>
<dbReference type="InterPro" id="IPR034218">
    <property type="entry name" value="SART3_RRM2"/>
</dbReference>
<keyword evidence="2" id="KW-0507">mRNA processing</keyword>
<dbReference type="InterPro" id="IPR000504">
    <property type="entry name" value="RRM_dom"/>
</dbReference>
<keyword evidence="5" id="KW-0508">mRNA splicing</keyword>
<evidence type="ECO:0000256" key="2">
    <source>
        <dbReference type="ARBA" id="ARBA00022664"/>
    </source>
</evidence>
<dbReference type="Pfam" id="PF05843">
    <property type="entry name" value="Suf"/>
    <property type="match status" value="1"/>
</dbReference>
<evidence type="ECO:0000256" key="5">
    <source>
        <dbReference type="ARBA" id="ARBA00023187"/>
    </source>
</evidence>
<dbReference type="Pfam" id="PF00076">
    <property type="entry name" value="RRM_1"/>
    <property type="match status" value="2"/>
</dbReference>
<dbReference type="SUPFAM" id="SSF54928">
    <property type="entry name" value="RNA-binding domain, RBD"/>
    <property type="match status" value="2"/>
</dbReference>
<feature type="compositionally biased region" description="Basic and acidic residues" evidence="8">
    <location>
        <begin position="913"/>
        <end position="922"/>
    </location>
</feature>
<gene>
    <name evidence="10" type="ORF">EGW08_014694</name>
</gene>
<dbReference type="SUPFAM" id="SSF48452">
    <property type="entry name" value="TPR-like"/>
    <property type="match status" value="1"/>
</dbReference>
<name>A0A433T7N7_ELYCH</name>
<proteinExistence type="predicted"/>
<organism evidence="10 11">
    <name type="scientific">Elysia chlorotica</name>
    <name type="common">Eastern emerald elysia</name>
    <name type="synonym">Sea slug</name>
    <dbReference type="NCBI Taxonomy" id="188477"/>
    <lineage>
        <taxon>Eukaryota</taxon>
        <taxon>Metazoa</taxon>
        <taxon>Spiralia</taxon>
        <taxon>Lophotrochozoa</taxon>
        <taxon>Mollusca</taxon>
        <taxon>Gastropoda</taxon>
        <taxon>Heterobranchia</taxon>
        <taxon>Euthyneura</taxon>
        <taxon>Panpulmonata</taxon>
        <taxon>Sacoglossa</taxon>
        <taxon>Placobranchoidea</taxon>
        <taxon>Plakobranchidae</taxon>
        <taxon>Elysia</taxon>
    </lineage>
</organism>
<dbReference type="GO" id="GO:0008380">
    <property type="term" value="P:RNA splicing"/>
    <property type="evidence" value="ECO:0007669"/>
    <property type="project" value="UniProtKB-KW"/>
</dbReference>
<dbReference type="FunFam" id="1.25.40.10:FF:000098">
    <property type="entry name" value="Squamous cell carcinoma antigen recognized by T-cells 3"/>
    <property type="match status" value="1"/>
</dbReference>
<evidence type="ECO:0000256" key="7">
    <source>
        <dbReference type="PROSITE-ProRule" id="PRU00176"/>
    </source>
</evidence>
<dbReference type="PROSITE" id="PS50102">
    <property type="entry name" value="RRM"/>
    <property type="match status" value="2"/>
</dbReference>
<evidence type="ECO:0000256" key="4">
    <source>
        <dbReference type="ARBA" id="ARBA00022884"/>
    </source>
</evidence>
<sequence>MADSTDFEMETTENIDEKMDNDEDLSSSDDSENDENDKENEMKYSMLSKKISQNPYLYDAHKDRIAVLRRMGDLHKLRDAREEMSKYFPLTEELWLDWLKDEIPLASDDEDRKKLEKLFERALCDYQSVPLWLEFVQYSIGRMGEEDGLTTIRAAFEQALVAVGLHASQGVNIWEAYREFENAISAGLMPQPGAVVTKEQEEAFTVQNQRVASLFKRQLAVPLLGMDLTLQEYKDWRGEETVSNDIMDGYNKAQKIMEQIQALEDRLSATSPPKLEVYQEYIQFELKADDPARVQCVYERALKDHCLVPELWLQYTNYVNKLKVKKQIKETYERALRNCPWASQLWANYLLALERQNTDFKQMKELADRSLSVGFTDAADYLLIWCQYCDYLKRRIDWDKDHEEPLETFQLTIERAADFMFENYGKDGDPEATLQQYWAHIEASNCKNMEKAREIWNTIMQGGHGAEAALWLQYYRLERMFGDTKHCRRILQKALNSVTDWPESITHAYITFEREEGDLEQYDTAVAKCEAQMERINERRAKAVEKEQVIQDAKKKEKPDKKALKKGKQPATGGNDSQPQEGGGKGIVDNKHKRKLENQSQERGIFADHGPKSTIISGEPKAKKAKEEDVQATEDAGVHGESVQHDPSKDNITVFVSNLDFSLGEDRLREVFGKCGQISNIRLVKNYKGRSKGFGYVEFTESNAVLKALKLDREFVDGRPMFVSRCEDRSVVKSAPQFKYANKMEKNKLFIKGLPFTITRDALETIFKEHGNIKDIRMVTYRNGSPKGIAFVEYENEASASQAVMKTNGLQIREHIISVDISNPPERKTPLSTRLDGPSARLPNLGSGKRDTDTRGKARTQVSLVPRAVRQATGAAAPKSSSSLSLADKAPSAAGDARSTSSSSNGGAAMSNDDFRKMLLKK</sequence>
<dbReference type="GO" id="GO:0003723">
    <property type="term" value="F:RNA binding"/>
    <property type="evidence" value="ECO:0007669"/>
    <property type="project" value="UniProtKB-UniRule"/>
</dbReference>
<feature type="compositionally biased region" description="Basic and acidic residues" evidence="8">
    <location>
        <begin position="620"/>
        <end position="629"/>
    </location>
</feature>
<evidence type="ECO:0000313" key="11">
    <source>
        <dbReference type="Proteomes" id="UP000271974"/>
    </source>
</evidence>
<keyword evidence="6" id="KW-0539">Nucleus</keyword>
<dbReference type="AlphaFoldDB" id="A0A433T7N7"/>
<dbReference type="InterPro" id="IPR034217">
    <property type="entry name" value="SART3_RRM1"/>
</dbReference>
<comment type="subcellular location">
    <subcellularLocation>
        <location evidence="1">Nucleus</location>
    </subcellularLocation>
</comment>
<dbReference type="InterPro" id="IPR035979">
    <property type="entry name" value="RBD_domain_sf"/>
</dbReference>
<evidence type="ECO:0000256" key="1">
    <source>
        <dbReference type="ARBA" id="ARBA00004123"/>
    </source>
</evidence>
<feature type="compositionally biased region" description="Acidic residues" evidence="8">
    <location>
        <begin position="1"/>
        <end position="38"/>
    </location>
</feature>
<dbReference type="Pfam" id="PF05391">
    <property type="entry name" value="Lsm_interact"/>
    <property type="match status" value="1"/>
</dbReference>
<feature type="compositionally biased region" description="Basic and acidic residues" evidence="8">
    <location>
        <begin position="636"/>
        <end position="648"/>
    </location>
</feature>
<evidence type="ECO:0000259" key="9">
    <source>
        <dbReference type="PROSITE" id="PS50102"/>
    </source>
</evidence>
<dbReference type="Gene3D" id="1.25.40.10">
    <property type="entry name" value="Tetratricopeptide repeat domain"/>
    <property type="match status" value="2"/>
</dbReference>
<dbReference type="CDD" id="cd12392">
    <property type="entry name" value="RRM2_SART3"/>
    <property type="match status" value="1"/>
</dbReference>
<keyword evidence="4 7" id="KW-0694">RNA-binding</keyword>
<dbReference type="InterPro" id="IPR008847">
    <property type="entry name" value="Suf"/>
</dbReference>
<dbReference type="EMBL" id="RQTK01000573">
    <property type="protein sequence ID" value="RUS77540.1"/>
    <property type="molecule type" value="Genomic_DNA"/>
</dbReference>
<keyword evidence="11" id="KW-1185">Reference proteome</keyword>
<dbReference type="PANTHER" id="PTHR17204">
    <property type="entry name" value="PRE-MRNA PROCESSING PROTEIN PRP39-RELATED"/>
    <property type="match status" value="1"/>
</dbReference>
<dbReference type="PANTHER" id="PTHR17204:SF25">
    <property type="entry name" value="RRM DOMAIN-CONTAINING PROTEIN"/>
    <property type="match status" value="1"/>
</dbReference>
<dbReference type="InterPro" id="IPR008669">
    <property type="entry name" value="LSM_interact"/>
</dbReference>
<feature type="domain" description="RRM" evidence="9">
    <location>
        <begin position="747"/>
        <end position="824"/>
    </location>
</feature>
<dbReference type="SMART" id="SM00360">
    <property type="entry name" value="RRM"/>
    <property type="match status" value="2"/>
</dbReference>
<dbReference type="InterPro" id="IPR011990">
    <property type="entry name" value="TPR-like_helical_dom_sf"/>
</dbReference>
<dbReference type="STRING" id="188477.A0A433T7N7"/>
<feature type="region of interest" description="Disordered" evidence="8">
    <location>
        <begin position="1"/>
        <end position="39"/>
    </location>
</feature>
<dbReference type="GO" id="GO:0005634">
    <property type="term" value="C:nucleus"/>
    <property type="evidence" value="ECO:0007669"/>
    <property type="project" value="UniProtKB-SubCell"/>
</dbReference>